<dbReference type="EMBL" id="CP159289">
    <property type="protein sequence ID" value="XCH24748.1"/>
    <property type="molecule type" value="Genomic_DNA"/>
</dbReference>
<dbReference type="PROSITE" id="PS52050">
    <property type="entry name" value="WYL"/>
    <property type="match status" value="1"/>
</dbReference>
<reference evidence="2" key="1">
    <citation type="submission" date="2024-06" db="EMBL/GenBank/DDBJ databases">
        <title>Sequencing and assembly of the genome of Dyadobacter sp. strain 676, a symbiont of Cyamopsis tetragonoloba.</title>
        <authorList>
            <person name="Guro P."/>
            <person name="Sazanova A."/>
            <person name="Kuznetsova I."/>
            <person name="Belimov A."/>
            <person name="Safronova V."/>
        </authorList>
    </citation>
    <scope>NUCLEOTIDE SEQUENCE</scope>
    <source>
        <strain evidence="2">676</strain>
    </source>
</reference>
<feature type="domain" description="WYL" evidence="1">
    <location>
        <begin position="5"/>
        <end position="74"/>
    </location>
</feature>
<dbReference type="Pfam" id="PF13280">
    <property type="entry name" value="WYL"/>
    <property type="match status" value="1"/>
</dbReference>
<accession>A0AAU8FL81</accession>
<dbReference type="InterPro" id="IPR026881">
    <property type="entry name" value="WYL_dom"/>
</dbReference>
<name>A0AAU8FL81_9BACT</name>
<organism evidence="2">
    <name type="scientific">Dyadobacter sp. 676</name>
    <dbReference type="NCBI Taxonomy" id="3088362"/>
    <lineage>
        <taxon>Bacteria</taxon>
        <taxon>Pseudomonadati</taxon>
        <taxon>Bacteroidota</taxon>
        <taxon>Cytophagia</taxon>
        <taxon>Cytophagales</taxon>
        <taxon>Spirosomataceae</taxon>
        <taxon>Dyadobacter</taxon>
    </lineage>
</organism>
<dbReference type="RefSeq" id="WP_353720063.1">
    <property type="nucleotide sequence ID" value="NZ_CP159289.1"/>
</dbReference>
<evidence type="ECO:0000259" key="1">
    <source>
        <dbReference type="Pfam" id="PF13280"/>
    </source>
</evidence>
<evidence type="ECO:0000313" key="2">
    <source>
        <dbReference type="EMBL" id="XCH24748.1"/>
    </source>
</evidence>
<proteinExistence type="predicted"/>
<dbReference type="AlphaFoldDB" id="A0AAU8FL81"/>
<protein>
    <submittedName>
        <fullName evidence="2">WYL domain-containing protein</fullName>
    </submittedName>
</protein>
<gene>
    <name evidence="2" type="ORF">ABV298_31410</name>
</gene>
<sequence length="149" mass="17326">MKGLEHIESIRQAIISKTAMCFTYQCFKARAASTFCFSPYLLKEYRNRWFVLGESHRQQEQILTLALDRILHLTEEPAEVYRENHRIDLVTHYDDVIGVTKTPGRKSTVVTFRIDHANAPYVITKPLQNALAVTNTVRFWIKQKIWGGD</sequence>